<dbReference type="PANTHER" id="PTHR48228">
    <property type="entry name" value="SUCCINYL-COA--D-CITRAMALATE COA-TRANSFERASE"/>
    <property type="match status" value="1"/>
</dbReference>
<protein>
    <submittedName>
        <fullName evidence="1">Alpha-methylacyl-CoA racemase</fullName>
    </submittedName>
</protein>
<dbReference type="Proteomes" id="UP000256941">
    <property type="component" value="Unassembled WGS sequence"/>
</dbReference>
<dbReference type="InterPro" id="IPR050509">
    <property type="entry name" value="CoA-transferase_III"/>
</dbReference>
<dbReference type="EMBL" id="QTUJ01000001">
    <property type="protein sequence ID" value="REF71983.1"/>
    <property type="molecule type" value="Genomic_DNA"/>
</dbReference>
<dbReference type="Gene3D" id="3.40.50.10540">
    <property type="entry name" value="Crotonobetainyl-coa:carnitine coa-transferase, domain 1"/>
    <property type="match status" value="1"/>
</dbReference>
<dbReference type="AlphaFoldDB" id="A0A3D9XSA3"/>
<dbReference type="RefSeq" id="WP_116220629.1">
    <property type="nucleotide sequence ID" value="NZ_CP038196.1"/>
</dbReference>
<dbReference type="Pfam" id="PF02515">
    <property type="entry name" value="CoA_transf_3"/>
    <property type="match status" value="1"/>
</dbReference>
<dbReference type="GO" id="GO:0003824">
    <property type="term" value="F:catalytic activity"/>
    <property type="evidence" value="ECO:0007669"/>
    <property type="project" value="InterPro"/>
</dbReference>
<gene>
    <name evidence="1" type="ORF">BDD41_0447</name>
</gene>
<organism evidence="1 2">
    <name type="scientific">Paracoccus versutus</name>
    <name type="common">Thiobacillus versutus</name>
    <dbReference type="NCBI Taxonomy" id="34007"/>
    <lineage>
        <taxon>Bacteria</taxon>
        <taxon>Pseudomonadati</taxon>
        <taxon>Pseudomonadota</taxon>
        <taxon>Alphaproteobacteria</taxon>
        <taxon>Rhodobacterales</taxon>
        <taxon>Paracoccaceae</taxon>
        <taxon>Paracoccus</taxon>
    </lineage>
</organism>
<dbReference type="InterPro" id="IPR023606">
    <property type="entry name" value="CoA-Trfase_III_dom_1_sf"/>
</dbReference>
<accession>A0A3D9XSA3</accession>
<evidence type="ECO:0000313" key="2">
    <source>
        <dbReference type="Proteomes" id="UP000256941"/>
    </source>
</evidence>
<dbReference type="InterPro" id="IPR003673">
    <property type="entry name" value="CoA-Trfase_fam_III"/>
</dbReference>
<dbReference type="SUPFAM" id="SSF89796">
    <property type="entry name" value="CoA-transferase family III (CaiB/BaiF)"/>
    <property type="match status" value="1"/>
</dbReference>
<proteinExistence type="predicted"/>
<dbReference type="PANTHER" id="PTHR48228:SF5">
    <property type="entry name" value="ALPHA-METHYLACYL-COA RACEMASE"/>
    <property type="match status" value="1"/>
</dbReference>
<name>A0A3D9XSA3_PARVE</name>
<dbReference type="Gene3D" id="3.30.1540.10">
    <property type="entry name" value="formyl-coa transferase, domain 3"/>
    <property type="match status" value="1"/>
</dbReference>
<comment type="caution">
    <text evidence="1">The sequence shown here is derived from an EMBL/GenBank/DDBJ whole genome shotgun (WGS) entry which is preliminary data.</text>
</comment>
<dbReference type="InterPro" id="IPR044855">
    <property type="entry name" value="CoA-Trfase_III_dom3_sf"/>
</dbReference>
<sequence length="369" mass="39150">MGPLAGLKVIELAGLGPTPFCGMLLGDLGADVLRIDRLAEVDLGLDLPDKYDLRNRNKRSVALDLKSPEGHATLMELVGKADILIEGYRPGVAERLGIGPEDCRKVNPRLVYGRATGWGQEGPMAQMAGHDINYIALTGALDRIGPAGGPPVPPLNLLGDYGGGGVYLAFGLLAAVHEARGSGQGQVVDCAMVDGVSSLLTVFHAFRQLGQLDPRRGANVLDGGAPYYGCYATRDGKYVAVGAIEARFYDQMLSVLDLDPATLPDRNDRAHWPGLRARFEAIFATRTRDEWAAAFGGTDACFSPVLTLDEAGGHPQNRARSLLVEVEGVEQPQPAPRFSRTPGGIARLAPARGAHTAEVLRDWGVAQGG</sequence>
<reference evidence="1 2" key="1">
    <citation type="submission" date="2018-08" db="EMBL/GenBank/DDBJ databases">
        <title>Genomic Encyclopedia of Archaeal and Bacterial Type Strains, Phase II (KMG-II): from individual species to whole genera.</title>
        <authorList>
            <person name="Goeker M."/>
        </authorList>
    </citation>
    <scope>NUCLEOTIDE SEQUENCE [LARGE SCALE GENOMIC DNA]</scope>
    <source>
        <strain evidence="1 2">DSM 17099</strain>
    </source>
</reference>
<evidence type="ECO:0000313" key="1">
    <source>
        <dbReference type="EMBL" id="REF71983.1"/>
    </source>
</evidence>